<dbReference type="KEGG" id="meg:DKB62_03700"/>
<evidence type="ECO:0000313" key="3">
    <source>
        <dbReference type="Proteomes" id="UP000254337"/>
    </source>
</evidence>
<dbReference type="Proteomes" id="UP000254337">
    <property type="component" value="Chromosome"/>
</dbReference>
<keyword evidence="3" id="KW-1185">Reference proteome</keyword>
<evidence type="ECO:0000313" key="2">
    <source>
        <dbReference type="EMBL" id="AXL20742.1"/>
    </source>
</evidence>
<protein>
    <recommendedName>
        <fullName evidence="1">Immunity MXAN-0049 protein domain-containing protein</fullName>
    </recommendedName>
</protein>
<dbReference type="Pfam" id="PF07791">
    <property type="entry name" value="Imm11"/>
    <property type="match status" value="1"/>
</dbReference>
<gene>
    <name evidence="2" type="ORF">DKB62_03700</name>
</gene>
<dbReference type="OrthoDB" id="2086300at2"/>
<accession>A0A346AXZ9</accession>
<feature type="domain" description="Immunity MXAN-0049 protein" evidence="1">
    <location>
        <begin position="60"/>
        <end position="186"/>
    </location>
</feature>
<organism evidence="2 3">
    <name type="scientific">Megasphaera stantonii</name>
    <dbReference type="NCBI Taxonomy" id="2144175"/>
    <lineage>
        <taxon>Bacteria</taxon>
        <taxon>Bacillati</taxon>
        <taxon>Bacillota</taxon>
        <taxon>Negativicutes</taxon>
        <taxon>Veillonellales</taxon>
        <taxon>Veillonellaceae</taxon>
        <taxon>Megasphaera</taxon>
    </lineage>
</organism>
<dbReference type="RefSeq" id="WP_107196595.1">
    <property type="nucleotide sequence ID" value="NZ_CP029462.1"/>
</dbReference>
<dbReference type="AlphaFoldDB" id="A0A346AXZ9"/>
<dbReference type="EMBL" id="CP029462">
    <property type="protein sequence ID" value="AXL20742.1"/>
    <property type="molecule type" value="Genomic_DNA"/>
</dbReference>
<reference evidence="2 3" key="1">
    <citation type="submission" date="2018-05" db="EMBL/GenBank/DDBJ databases">
        <title>Complete genome sequence of Megasphaera sp. AJH120T, isolated from the ceca of a chicken.</title>
        <authorList>
            <person name="Maki J."/>
            <person name="Looft T."/>
        </authorList>
    </citation>
    <scope>NUCLEOTIDE SEQUENCE [LARGE SCALE GENOMIC DNA]</scope>
    <source>
        <strain evidence="2 3">AJH120</strain>
    </source>
</reference>
<evidence type="ECO:0000259" key="1">
    <source>
        <dbReference type="Pfam" id="PF07791"/>
    </source>
</evidence>
<name>A0A346AXZ9_9FIRM</name>
<proteinExistence type="predicted"/>
<sequence length="202" mass="23390">MKFYIMYAETCVEEYIKLSDSLKERLFSGCLNSEFQYLDHLLLESEVSEDGGMEFPDFLISGCIPLVSERCKRIFDSLHIDNLFYKPINLTFKEFGIKESYWLALPPRINCLNWDKCDVAVENNEFLSAEEQMQEVMHISINSATVGNYKIFKLAHVVNQEIIVTEEVKHAVEHENLKNVYFKDVEGENASGIDNGNFKTDF</sequence>
<dbReference type="InterPro" id="IPR012433">
    <property type="entry name" value="Imm11"/>
</dbReference>